<dbReference type="PANTHER" id="PTHR45228">
    <property type="entry name" value="CYCLIC DI-GMP PHOSPHODIESTERASE TM_0186-RELATED"/>
    <property type="match status" value="1"/>
</dbReference>
<protein>
    <submittedName>
        <fullName evidence="2">Response regulator</fullName>
    </submittedName>
</protein>
<dbReference type="InterPro" id="IPR037522">
    <property type="entry name" value="HD_GYP_dom"/>
</dbReference>
<dbReference type="Gene3D" id="1.10.3210.10">
    <property type="entry name" value="Hypothetical protein af1432"/>
    <property type="match status" value="1"/>
</dbReference>
<gene>
    <name evidence="2" type="ORF">MNBD_NITROSPINAE03-2068</name>
</gene>
<dbReference type="InterPro" id="IPR003607">
    <property type="entry name" value="HD/PDEase_dom"/>
</dbReference>
<reference evidence="2" key="1">
    <citation type="submission" date="2018-06" db="EMBL/GenBank/DDBJ databases">
        <authorList>
            <person name="Zhirakovskaya E."/>
        </authorList>
    </citation>
    <scope>NUCLEOTIDE SEQUENCE</scope>
</reference>
<dbReference type="EMBL" id="UOGB01000064">
    <property type="protein sequence ID" value="VAX16729.1"/>
    <property type="molecule type" value="Genomic_DNA"/>
</dbReference>
<feature type="domain" description="HD-GYP" evidence="1">
    <location>
        <begin position="1"/>
        <end position="131"/>
    </location>
</feature>
<proteinExistence type="predicted"/>
<dbReference type="CDD" id="cd00077">
    <property type="entry name" value="HDc"/>
    <property type="match status" value="1"/>
</dbReference>
<name>A0A3B1BF43_9ZZZZ</name>
<organism evidence="2">
    <name type="scientific">hydrothermal vent metagenome</name>
    <dbReference type="NCBI Taxonomy" id="652676"/>
    <lineage>
        <taxon>unclassified sequences</taxon>
        <taxon>metagenomes</taxon>
        <taxon>ecological metagenomes</taxon>
    </lineage>
</organism>
<feature type="non-terminal residue" evidence="2">
    <location>
        <position position="1"/>
    </location>
</feature>
<evidence type="ECO:0000259" key="1">
    <source>
        <dbReference type="PROSITE" id="PS51832"/>
    </source>
</evidence>
<sequence>PDHILKKPGKLTDEEYQIIKQHPQMGWKILPDSLFFYIAKNIARGHHEKWNGKGYPDGLKEEDIKLEARIVAVADVFDALVNKRVYKKDWTIEEAIEEINNCSGSHFDPKLVDAWNELYKEGKLKQIHDVWSK</sequence>
<accession>A0A3B1BF43</accession>
<dbReference type="Pfam" id="PF13487">
    <property type="entry name" value="HD_5"/>
    <property type="match status" value="1"/>
</dbReference>
<dbReference type="AlphaFoldDB" id="A0A3B1BF43"/>
<dbReference type="InterPro" id="IPR052020">
    <property type="entry name" value="Cyclic_di-GMP/3'3'-cGAMP_PDE"/>
</dbReference>
<evidence type="ECO:0000313" key="2">
    <source>
        <dbReference type="EMBL" id="VAX16729.1"/>
    </source>
</evidence>
<dbReference type="SUPFAM" id="SSF109604">
    <property type="entry name" value="HD-domain/PDEase-like"/>
    <property type="match status" value="1"/>
</dbReference>
<dbReference type="PROSITE" id="PS51832">
    <property type="entry name" value="HD_GYP"/>
    <property type="match status" value="1"/>
</dbReference>